<organism evidence="2 3">
    <name type="scientific">Nematostella vectensis</name>
    <name type="common">Starlet sea anemone</name>
    <dbReference type="NCBI Taxonomy" id="45351"/>
    <lineage>
        <taxon>Eukaryota</taxon>
        <taxon>Metazoa</taxon>
        <taxon>Cnidaria</taxon>
        <taxon>Anthozoa</taxon>
        <taxon>Hexacorallia</taxon>
        <taxon>Actiniaria</taxon>
        <taxon>Edwardsiidae</taxon>
        <taxon>Nematostella</taxon>
    </lineage>
</organism>
<proteinExistence type="predicted"/>
<dbReference type="InterPro" id="IPR052229">
    <property type="entry name" value="Collagen-VI/PIF"/>
</dbReference>
<dbReference type="InterPro" id="IPR036465">
    <property type="entry name" value="vWFA_dom_sf"/>
</dbReference>
<feature type="domain" description="VWFA" evidence="1">
    <location>
        <begin position="71"/>
        <end position="191"/>
    </location>
</feature>
<dbReference type="HOGENOM" id="CLU_1423073_0_0_1"/>
<evidence type="ECO:0000259" key="1">
    <source>
        <dbReference type="PROSITE" id="PS50234"/>
    </source>
</evidence>
<dbReference type="InterPro" id="IPR002035">
    <property type="entry name" value="VWF_A"/>
</dbReference>
<dbReference type="PROSITE" id="PS50234">
    <property type="entry name" value="VWFA"/>
    <property type="match status" value="1"/>
</dbReference>
<evidence type="ECO:0000313" key="3">
    <source>
        <dbReference type="Proteomes" id="UP000001593"/>
    </source>
</evidence>
<gene>
    <name evidence="2" type="ORF">NEMVEDRAFT_v1g219245</name>
</gene>
<dbReference type="PhylomeDB" id="A7SXX2"/>
<protein>
    <recommendedName>
        <fullName evidence="1">VWFA domain-containing protein</fullName>
    </recommendedName>
</protein>
<dbReference type="Proteomes" id="UP000001593">
    <property type="component" value="Unassembled WGS sequence"/>
</dbReference>
<keyword evidence="3" id="KW-1185">Reference proteome</keyword>
<evidence type="ECO:0000313" key="2">
    <source>
        <dbReference type="EMBL" id="EDO31453.1"/>
    </source>
</evidence>
<sequence>MDFSTFSCQGICEENATKRGYFGVNFPCVSRKYPSLPSHEETAEKLTKFFFRSDHGPRKLVKRQALATFFDIMYILDSSSSVSDWEFQRAVQAIQTMVAKSKRDNRHAVITIATRAKTFMNFSSRADAVRKLRGISRSGGKTNTQDALELAFQMFTTSKYGSTPGGLARVLVVTDGRSNMKNIALRGRLSS</sequence>
<dbReference type="Pfam" id="PF00092">
    <property type="entry name" value="VWA"/>
    <property type="match status" value="1"/>
</dbReference>
<accession>A7SXX2</accession>
<dbReference type="PANTHER" id="PTHR22588">
    <property type="entry name" value="VWFA DOMAIN-CONTAINING PROTEIN"/>
    <property type="match status" value="1"/>
</dbReference>
<dbReference type="PANTHER" id="PTHR22588:SF10">
    <property type="entry name" value="VWFA DOMAIN-CONTAINING PROTEIN"/>
    <property type="match status" value="1"/>
</dbReference>
<dbReference type="AlphaFoldDB" id="A7SXX2"/>
<dbReference type="Gene3D" id="3.40.50.410">
    <property type="entry name" value="von Willebrand factor, type A domain"/>
    <property type="match status" value="1"/>
</dbReference>
<dbReference type="SUPFAM" id="SSF53300">
    <property type="entry name" value="vWA-like"/>
    <property type="match status" value="1"/>
</dbReference>
<dbReference type="EMBL" id="DS469899">
    <property type="protein sequence ID" value="EDO31453.1"/>
    <property type="molecule type" value="Genomic_DNA"/>
</dbReference>
<reference evidence="2 3" key="1">
    <citation type="journal article" date="2007" name="Science">
        <title>Sea anemone genome reveals ancestral eumetazoan gene repertoire and genomic organization.</title>
        <authorList>
            <person name="Putnam N.H."/>
            <person name="Srivastava M."/>
            <person name="Hellsten U."/>
            <person name="Dirks B."/>
            <person name="Chapman J."/>
            <person name="Salamov A."/>
            <person name="Terry A."/>
            <person name="Shapiro H."/>
            <person name="Lindquist E."/>
            <person name="Kapitonov V.V."/>
            <person name="Jurka J."/>
            <person name="Genikhovich G."/>
            <person name="Grigoriev I.V."/>
            <person name="Lucas S.M."/>
            <person name="Steele R.E."/>
            <person name="Finnerty J.R."/>
            <person name="Technau U."/>
            <person name="Martindale M.Q."/>
            <person name="Rokhsar D.S."/>
        </authorList>
    </citation>
    <scope>NUCLEOTIDE SEQUENCE [LARGE SCALE GENOMIC DNA]</scope>
    <source>
        <strain evidence="3">CH2 X CH6</strain>
    </source>
</reference>
<dbReference type="eggNOG" id="ENOG502T1F6">
    <property type="taxonomic scope" value="Eukaryota"/>
</dbReference>
<name>A7SXX2_NEMVE</name>
<dbReference type="InParanoid" id="A7SXX2"/>